<name>A0A1J4JMF8_9EUKA</name>
<evidence type="ECO:0000256" key="6">
    <source>
        <dbReference type="ARBA" id="ARBA00022741"/>
    </source>
</evidence>
<evidence type="ECO:0000256" key="1">
    <source>
        <dbReference type="ARBA" id="ARBA00006935"/>
    </source>
</evidence>
<keyword evidence="5" id="KW-0808">Transferase</keyword>
<dbReference type="SUPFAM" id="SSF50729">
    <property type="entry name" value="PH domain-like"/>
    <property type="match status" value="1"/>
</dbReference>
<sequence>MEGVLKYQAKGWKEVDVKLIGLSLVVNKKGKDEEFANIDMTACASVEKDEDSRKPNSFTIEAEDKNHTFSCTSEEELEEWISILQKAMKGDLDDDDDDDNGKSDSVSLNDFEMLKVIGKGGYGKVQLVRYKKNGEVYAMKSMSKSGLAEEGLISRTMDERKALLSIQHPFIVSAKFAFQTTSKVFLVTDYVPGGELFTRMRSERKFSLDRIRFYSAMLVSAIGYLHSSGLVHRDLKPDNVLIDKDGYLRLTDFGFVKIGMQSSSYTTTFCGTPDYIAPEIVSGQAYTKNVDWWSLGVLIYEMAYGKPPFFNQNTNLLYQSIMNDDVQYPEEVDPDLMDLISKLLTKIPEERIGAGFKDSAALEEHPFFESVDFDKLDNKEYEMEWKPQIKDDLDVSQFDVKFTREAPMMTPDSVQISSSVQQQFEGFTFENDI</sequence>
<keyword evidence="7 14" id="KW-0418">Kinase</keyword>
<evidence type="ECO:0000256" key="4">
    <source>
        <dbReference type="ARBA" id="ARBA00022553"/>
    </source>
</evidence>
<evidence type="ECO:0000256" key="5">
    <source>
        <dbReference type="ARBA" id="ARBA00022679"/>
    </source>
</evidence>
<evidence type="ECO:0000256" key="2">
    <source>
        <dbReference type="ARBA" id="ARBA00012513"/>
    </source>
</evidence>
<evidence type="ECO:0000256" key="7">
    <source>
        <dbReference type="ARBA" id="ARBA00022777"/>
    </source>
</evidence>
<dbReference type="PROSITE" id="PS00107">
    <property type="entry name" value="PROTEIN_KINASE_ATP"/>
    <property type="match status" value="1"/>
</dbReference>
<keyword evidence="4" id="KW-0597">Phosphoprotein</keyword>
<evidence type="ECO:0000256" key="9">
    <source>
        <dbReference type="PROSITE-ProRule" id="PRU10141"/>
    </source>
</evidence>
<dbReference type="PROSITE" id="PS51285">
    <property type="entry name" value="AGC_KINASE_CTER"/>
    <property type="match status" value="1"/>
</dbReference>
<dbReference type="SMART" id="SM00233">
    <property type="entry name" value="PH"/>
    <property type="match status" value="1"/>
</dbReference>
<dbReference type="RefSeq" id="XP_068353018.1">
    <property type="nucleotide sequence ID" value="XM_068494139.1"/>
</dbReference>
<evidence type="ECO:0000259" key="13">
    <source>
        <dbReference type="PROSITE" id="PS51285"/>
    </source>
</evidence>
<dbReference type="SMART" id="SM00220">
    <property type="entry name" value="S_TKc"/>
    <property type="match status" value="1"/>
</dbReference>
<evidence type="ECO:0000313" key="14">
    <source>
        <dbReference type="EMBL" id="OHS99881.1"/>
    </source>
</evidence>
<evidence type="ECO:0000259" key="12">
    <source>
        <dbReference type="PROSITE" id="PS50011"/>
    </source>
</evidence>
<dbReference type="Pfam" id="PF00069">
    <property type="entry name" value="Pkinase"/>
    <property type="match status" value="1"/>
</dbReference>
<dbReference type="EMBL" id="MLAK01000982">
    <property type="protein sequence ID" value="OHS99881.1"/>
    <property type="molecule type" value="Genomic_DNA"/>
</dbReference>
<dbReference type="SUPFAM" id="SSF56112">
    <property type="entry name" value="Protein kinase-like (PK-like)"/>
    <property type="match status" value="1"/>
</dbReference>
<evidence type="ECO:0000256" key="10">
    <source>
        <dbReference type="RuleBase" id="RU000304"/>
    </source>
</evidence>
<dbReference type="InterPro" id="IPR011009">
    <property type="entry name" value="Kinase-like_dom_sf"/>
</dbReference>
<feature type="domain" description="PH" evidence="11">
    <location>
        <begin position="1"/>
        <end position="89"/>
    </location>
</feature>
<evidence type="ECO:0000313" key="15">
    <source>
        <dbReference type="Proteomes" id="UP000179807"/>
    </source>
</evidence>
<dbReference type="GO" id="GO:0004674">
    <property type="term" value="F:protein serine/threonine kinase activity"/>
    <property type="evidence" value="ECO:0007669"/>
    <property type="project" value="UniProtKB-KW"/>
</dbReference>
<dbReference type="InterPro" id="IPR000719">
    <property type="entry name" value="Prot_kinase_dom"/>
</dbReference>
<dbReference type="GO" id="GO:0005524">
    <property type="term" value="F:ATP binding"/>
    <property type="evidence" value="ECO:0007669"/>
    <property type="project" value="UniProtKB-UniRule"/>
</dbReference>
<dbReference type="InterPro" id="IPR045270">
    <property type="entry name" value="STKc_AGC"/>
</dbReference>
<comment type="similarity">
    <text evidence="1">Belongs to the protein kinase superfamily. AGC Ser/Thr protein kinase family. RAC subfamily.</text>
</comment>
<dbReference type="CDD" id="cd05123">
    <property type="entry name" value="STKc_AGC"/>
    <property type="match status" value="1"/>
</dbReference>
<dbReference type="InterPro" id="IPR017441">
    <property type="entry name" value="Protein_kinase_ATP_BS"/>
</dbReference>
<keyword evidence="8 9" id="KW-0067">ATP-binding</keyword>
<dbReference type="InterPro" id="IPR001849">
    <property type="entry name" value="PH_domain"/>
</dbReference>
<dbReference type="FunFam" id="1.10.510.10:FF:000008">
    <property type="entry name" value="Non-specific serine/threonine protein kinase"/>
    <property type="match status" value="1"/>
</dbReference>
<dbReference type="Gene3D" id="3.30.200.20">
    <property type="entry name" value="Phosphorylase Kinase, domain 1"/>
    <property type="match status" value="1"/>
</dbReference>
<dbReference type="PANTHER" id="PTHR24351">
    <property type="entry name" value="RIBOSOMAL PROTEIN S6 KINASE"/>
    <property type="match status" value="1"/>
</dbReference>
<dbReference type="Pfam" id="PF00169">
    <property type="entry name" value="PH"/>
    <property type="match status" value="1"/>
</dbReference>
<keyword evidence="15" id="KW-1185">Reference proteome</keyword>
<reference evidence="14" key="1">
    <citation type="submission" date="2016-10" db="EMBL/GenBank/DDBJ databases">
        <authorList>
            <person name="Benchimol M."/>
            <person name="Almeida L.G."/>
            <person name="Vasconcelos A.T."/>
            <person name="Perreira-Neves A."/>
            <person name="Rosa I.A."/>
            <person name="Tasca T."/>
            <person name="Bogo M.R."/>
            <person name="de Souza W."/>
        </authorList>
    </citation>
    <scope>NUCLEOTIDE SEQUENCE [LARGE SCALE GENOMIC DNA]</scope>
    <source>
        <strain evidence="14">K</strain>
    </source>
</reference>
<dbReference type="FunFam" id="3.30.200.20:FF:000537">
    <property type="entry name" value="Non-specific serine/threonine protein kinase"/>
    <property type="match status" value="1"/>
</dbReference>
<keyword evidence="6 9" id="KW-0547">Nucleotide-binding</keyword>
<dbReference type="Pfam" id="PF00433">
    <property type="entry name" value="Pkinase_C"/>
    <property type="match status" value="1"/>
</dbReference>
<evidence type="ECO:0000259" key="11">
    <source>
        <dbReference type="PROSITE" id="PS50003"/>
    </source>
</evidence>
<dbReference type="Proteomes" id="UP000179807">
    <property type="component" value="Unassembled WGS sequence"/>
</dbReference>
<organism evidence="14 15">
    <name type="scientific">Tritrichomonas foetus</name>
    <dbReference type="NCBI Taxonomy" id="1144522"/>
    <lineage>
        <taxon>Eukaryota</taxon>
        <taxon>Metamonada</taxon>
        <taxon>Parabasalia</taxon>
        <taxon>Tritrichomonadida</taxon>
        <taxon>Tritrichomonadidae</taxon>
        <taxon>Tritrichomonas</taxon>
    </lineage>
</organism>
<dbReference type="InterPro" id="IPR000961">
    <property type="entry name" value="AGC-kinase_C"/>
</dbReference>
<dbReference type="GeneID" id="94828843"/>
<accession>A0A1J4JMF8</accession>
<dbReference type="Gene3D" id="2.30.29.30">
    <property type="entry name" value="Pleckstrin-homology domain (PH domain)/Phosphotyrosine-binding domain (PTB)"/>
    <property type="match status" value="1"/>
</dbReference>
<keyword evidence="3 10" id="KW-0723">Serine/threonine-protein kinase</keyword>
<comment type="caution">
    <text evidence="14">The sequence shown here is derived from an EMBL/GenBank/DDBJ whole genome shotgun (WGS) entry which is preliminary data.</text>
</comment>
<dbReference type="InterPro" id="IPR008271">
    <property type="entry name" value="Ser/Thr_kinase_AS"/>
</dbReference>
<dbReference type="AlphaFoldDB" id="A0A1J4JMF8"/>
<dbReference type="SMART" id="SM00133">
    <property type="entry name" value="S_TK_X"/>
    <property type="match status" value="1"/>
</dbReference>
<proteinExistence type="inferred from homology"/>
<evidence type="ECO:0000256" key="8">
    <source>
        <dbReference type="ARBA" id="ARBA00022840"/>
    </source>
</evidence>
<protein>
    <recommendedName>
        <fullName evidence="2">non-specific serine/threonine protein kinase</fullName>
        <ecNumber evidence="2">2.7.11.1</ecNumber>
    </recommendedName>
</protein>
<feature type="domain" description="AGC-kinase C-terminal" evidence="13">
    <location>
        <begin position="369"/>
        <end position="433"/>
    </location>
</feature>
<gene>
    <name evidence="14" type="primary">pkbA</name>
    <name evidence="14" type="ORF">TRFO_08186</name>
</gene>
<dbReference type="InterPro" id="IPR011993">
    <property type="entry name" value="PH-like_dom_sf"/>
</dbReference>
<feature type="binding site" evidence="9">
    <location>
        <position position="140"/>
    </location>
    <ligand>
        <name>ATP</name>
        <dbReference type="ChEBI" id="CHEBI:30616"/>
    </ligand>
</feature>
<dbReference type="PROSITE" id="PS50003">
    <property type="entry name" value="PH_DOMAIN"/>
    <property type="match status" value="1"/>
</dbReference>
<dbReference type="InterPro" id="IPR017892">
    <property type="entry name" value="Pkinase_C"/>
</dbReference>
<dbReference type="CDD" id="cd00821">
    <property type="entry name" value="PH"/>
    <property type="match status" value="1"/>
</dbReference>
<dbReference type="EC" id="2.7.11.1" evidence="2"/>
<feature type="domain" description="Protein kinase" evidence="12">
    <location>
        <begin position="111"/>
        <end position="368"/>
    </location>
</feature>
<dbReference type="Gene3D" id="1.10.510.10">
    <property type="entry name" value="Transferase(Phosphotransferase) domain 1"/>
    <property type="match status" value="1"/>
</dbReference>
<dbReference type="OrthoDB" id="63267at2759"/>
<dbReference type="VEuPathDB" id="TrichDB:TRFO_08186"/>
<evidence type="ECO:0000256" key="3">
    <source>
        <dbReference type="ARBA" id="ARBA00022527"/>
    </source>
</evidence>
<dbReference type="PROSITE" id="PS50011">
    <property type="entry name" value="PROTEIN_KINASE_DOM"/>
    <property type="match status" value="1"/>
</dbReference>
<dbReference type="PROSITE" id="PS00108">
    <property type="entry name" value="PROTEIN_KINASE_ST"/>
    <property type="match status" value="1"/>
</dbReference>